<organism evidence="2 3">
    <name type="scientific">Aromatoleum evansii</name>
    <name type="common">Azoarcus evansii</name>
    <dbReference type="NCBI Taxonomy" id="59406"/>
    <lineage>
        <taxon>Bacteria</taxon>
        <taxon>Pseudomonadati</taxon>
        <taxon>Pseudomonadota</taxon>
        <taxon>Betaproteobacteria</taxon>
        <taxon>Rhodocyclales</taxon>
        <taxon>Rhodocyclaceae</taxon>
        <taxon>Aromatoleum</taxon>
    </lineage>
</organism>
<keyword evidence="3" id="KW-1185">Reference proteome</keyword>
<feature type="region of interest" description="Disordered" evidence="1">
    <location>
        <begin position="1"/>
        <end position="29"/>
    </location>
</feature>
<protein>
    <submittedName>
        <fullName evidence="2">Uncharacterized protein</fullName>
    </submittedName>
</protein>
<sequence length="267" mass="27540">MGIPPEPSDTCRSELPEGSPAAPPKGSRRRFIGATAGGVGVLLAVQAKSALAGTCLSPSALVSGNLSRPADTQNCIGGLSPADWKRQDQQGQMVNAWPAGYVAPTFSTALADQTSCNGGHDITNPKGIFALGPSGPLLGTLVSEVFAGAPPDTGIWEVLAFPHLFDSPSGEFMSHLLAALFNALTIPGYPVKTWHVFEMWEALKGGANSLYCPSSLVCNPDSGLRQEDVIAYLSSTYDVKSGLLAVCTVNGNSLSSVGKVGGGKINP</sequence>
<dbReference type="RefSeq" id="WP_407279843.1">
    <property type="nucleotide sequence ID" value="NZ_CP141259.1"/>
</dbReference>
<accession>A0ABZ1APX1</accession>
<evidence type="ECO:0000313" key="2">
    <source>
        <dbReference type="EMBL" id="WRL47304.1"/>
    </source>
</evidence>
<evidence type="ECO:0000313" key="3">
    <source>
        <dbReference type="Proteomes" id="UP001626593"/>
    </source>
</evidence>
<dbReference type="InterPro" id="IPR006311">
    <property type="entry name" value="TAT_signal"/>
</dbReference>
<dbReference type="PROSITE" id="PS51318">
    <property type="entry name" value="TAT"/>
    <property type="match status" value="1"/>
</dbReference>
<evidence type="ECO:0000256" key="1">
    <source>
        <dbReference type="SAM" id="MobiDB-lite"/>
    </source>
</evidence>
<dbReference type="EMBL" id="CP141259">
    <property type="protein sequence ID" value="WRL47304.1"/>
    <property type="molecule type" value="Genomic_DNA"/>
</dbReference>
<dbReference type="Proteomes" id="UP001626593">
    <property type="component" value="Chromosome"/>
</dbReference>
<proteinExistence type="predicted"/>
<name>A0ABZ1APX1_AROEV</name>
<gene>
    <name evidence="2" type="ORF">U5817_04400</name>
</gene>
<reference evidence="2 3" key="1">
    <citation type="submission" date="2023-12" db="EMBL/GenBank/DDBJ databases">
        <title>A. evansii MAY27, complete genome.</title>
        <authorList>
            <person name="Wang Y."/>
        </authorList>
    </citation>
    <scope>NUCLEOTIDE SEQUENCE [LARGE SCALE GENOMIC DNA]</scope>
    <source>
        <strain evidence="2 3">MAY27</strain>
    </source>
</reference>